<dbReference type="AlphaFoldDB" id="A0AB39VE21"/>
<keyword evidence="1" id="KW-0732">Signal</keyword>
<reference evidence="2" key="1">
    <citation type="submission" date="2024-07" db="EMBL/GenBank/DDBJ databases">
        <authorList>
            <person name="Li X.-J."/>
            <person name="Wang X."/>
        </authorList>
    </citation>
    <scope>NUCLEOTIDE SEQUENCE</scope>
    <source>
        <strain evidence="2">HSP-334</strain>
    </source>
</reference>
<dbReference type="RefSeq" id="WP_094080120.1">
    <property type="nucleotide sequence ID" value="NZ_CP165644.1"/>
</dbReference>
<dbReference type="EMBL" id="CP165644">
    <property type="protein sequence ID" value="XDU66141.1"/>
    <property type="molecule type" value="Genomic_DNA"/>
</dbReference>
<dbReference type="KEGG" id="lrug:AB8B22_06845"/>
<feature type="chain" id="PRO_5044254454" description="DUF5105 domain-containing protein" evidence="1">
    <location>
        <begin position="29"/>
        <end position="192"/>
    </location>
</feature>
<sequence>MLNWKKMAMGLFVLGQFGIMSNSFSASATSETQAVKKYDSLNTAAQDYAKVLQEIANYSSREMSKSINPDIDKYVSKSNNPTIKKQWEDATTMLLEPYVVSVYKVNEKGNDGEVVFLIKGYDENALNKYLGDNAKKYILKIDDSKDEIELDIDAYIKLEYDYLSKTPKVNLATSTVKFEKGSDNKWQVVEEK</sequence>
<evidence type="ECO:0000313" key="2">
    <source>
        <dbReference type="EMBL" id="XDU66141.1"/>
    </source>
</evidence>
<proteinExistence type="predicted"/>
<accession>A0AB39VE21</accession>
<evidence type="ECO:0008006" key="3">
    <source>
        <dbReference type="Google" id="ProtNLM"/>
    </source>
</evidence>
<evidence type="ECO:0000256" key="1">
    <source>
        <dbReference type="SAM" id="SignalP"/>
    </source>
</evidence>
<feature type="signal peptide" evidence="1">
    <location>
        <begin position="1"/>
        <end position="28"/>
    </location>
</feature>
<gene>
    <name evidence="2" type="ORF">AB8B22_06845</name>
</gene>
<protein>
    <recommendedName>
        <fullName evidence="3">DUF5105 domain-containing protein</fullName>
    </recommendedName>
</protein>
<name>A0AB39VE21_9FUSO</name>
<organism evidence="2">
    <name type="scientific">Leptotrichia rugosa</name>
    <dbReference type="NCBI Taxonomy" id="3239302"/>
    <lineage>
        <taxon>Bacteria</taxon>
        <taxon>Fusobacteriati</taxon>
        <taxon>Fusobacteriota</taxon>
        <taxon>Fusobacteriia</taxon>
        <taxon>Fusobacteriales</taxon>
        <taxon>Leptotrichiaceae</taxon>
        <taxon>Leptotrichia</taxon>
    </lineage>
</organism>